<proteinExistence type="predicted"/>
<gene>
    <name evidence="1" type="ORF">MM415A01863_0002</name>
</gene>
<sequence>MICPICKKSAIKSIYNPISKTWSCKDCRDPNIIHPIRMDPYEYVHQEACEIVKDKKGIK</sequence>
<name>A0A6M3JZ24_9ZZZZ</name>
<protein>
    <submittedName>
        <fullName evidence="1">Uncharacterized protein</fullName>
    </submittedName>
</protein>
<accession>A0A6M3JZ24</accession>
<reference evidence="1" key="1">
    <citation type="submission" date="2020-03" db="EMBL/GenBank/DDBJ databases">
        <title>The deep terrestrial virosphere.</title>
        <authorList>
            <person name="Holmfeldt K."/>
            <person name="Nilsson E."/>
            <person name="Simone D."/>
            <person name="Lopez-Fernandez M."/>
            <person name="Wu X."/>
            <person name="de Brujin I."/>
            <person name="Lundin D."/>
            <person name="Andersson A."/>
            <person name="Bertilsson S."/>
            <person name="Dopson M."/>
        </authorList>
    </citation>
    <scope>NUCLEOTIDE SEQUENCE</scope>
    <source>
        <strain evidence="1">MM415A01863</strain>
    </source>
</reference>
<dbReference type="AlphaFoldDB" id="A0A6M3JZ24"/>
<evidence type="ECO:0000313" key="1">
    <source>
        <dbReference type="EMBL" id="QJA75154.1"/>
    </source>
</evidence>
<organism evidence="1">
    <name type="scientific">viral metagenome</name>
    <dbReference type="NCBI Taxonomy" id="1070528"/>
    <lineage>
        <taxon>unclassified sequences</taxon>
        <taxon>metagenomes</taxon>
        <taxon>organismal metagenomes</taxon>
    </lineage>
</organism>
<dbReference type="EMBL" id="MT142144">
    <property type="protein sequence ID" value="QJA75154.1"/>
    <property type="molecule type" value="Genomic_DNA"/>
</dbReference>